<keyword evidence="3 8" id="KW-0863">Zinc-finger</keyword>
<dbReference type="GO" id="GO:0008270">
    <property type="term" value="F:zinc ion binding"/>
    <property type="evidence" value="ECO:0007669"/>
    <property type="project" value="UniProtKB-KW"/>
</dbReference>
<sequence>MSQELQRFDELLQCIVRDDKKQLLSLSERVFEVSLNGDALDWEEISDTMLPDRGIVSKLLHFCCTLDAVECASCLINGELGVVPLVNEIEESGKSPLHTAAENHSVRCIELLIRKRARTDDLTAVKLLTEKTKDVAEMAYSKAMEGSVVPLAVLLMVATEKLINAPITVPRTDDADIASKDKATMYESVIREALASGRAQTTSSRVGKRMSGGLNKTEIAEKRNMLLCALELLQLFGALPRSAGCTDRKIISPLIRAAQDILDGSLQAADEEVVELLLKTSINVNDTDAEGNSALHWSLKMPKGSSLQEIRVVWLLLKYGAQICQRNKLGLTAAHMAAANGNFGALQGMEEFFLKSTCFSCKQGPHIEIYPLVCFIPVLEDVIPQLFVIMTEMKETPLFFAAKNDQMECAQLLLNFGANTEVLNLRRQRPIDLAKSQDMRFILSPTNIGLTSRVFPKRVSSLSVQVMKPEGTKYDRVFQSPKTEICKFFESPSGCIRGAKCFYAHGEEEFRKAKHGRLFHSLAIADLKRKIFIGGLPPSLKSDGLHKIFEEQFGAVEDAVVIGNQTSGMASSRGFGFVTFKNQRSVAAAVQVHYIEILGKYVEIKSAIPKCILLEESQKTLEHQAETPSKPHSPQAIESTDKAKEGERSDEMSWADRVFQYQPKACPNEPQVSDSSKAKGQNVPAWLITFKNWLPDFLQDVSKRLEKGEWYPLSSLKADFRATGLELDHASLGYSKLSDFMRLFSDLCHMKVVPVGGRGAATHVVLLPNLPSSPNEKIQPMEFYCTAPTVESPDDNFYFDSGTKVHEDLLWGSCKDGEFLWDCFDMESSSQGDGFDVENSSEGSSERNLLVADPTPGVPSSFLEFLKSDPVFHARPWLSNRQKDVHTIQENEVAREGSNLIMLWQSQRHPVLEALSRKRMNSSIFFLREFDYYENYKASLEQGMCFGCSKRKILWANFPCKHLLWCGDCKLQAIRVAGAFEHKCVICDAKVEKIGILPWYEKPRPICRDSSNVEEFPPFDPNRIRNSLKKKKSPMGEIGELTAVKCV</sequence>
<reference evidence="13 14" key="1">
    <citation type="submission" date="2023-12" db="EMBL/GenBank/DDBJ databases">
        <title>A high-quality genome assembly for Dillenia turbinata (Dilleniales).</title>
        <authorList>
            <person name="Chanderbali A."/>
        </authorList>
    </citation>
    <scope>NUCLEOTIDE SEQUENCE [LARGE SCALE GENOMIC DNA]</scope>
    <source>
        <strain evidence="13">LSX21</strain>
        <tissue evidence="13">Leaf</tissue>
    </source>
</reference>
<gene>
    <name evidence="13" type="ORF">RJ641_006795</name>
</gene>
<dbReference type="InterPro" id="IPR036855">
    <property type="entry name" value="Znf_CCCH_sf"/>
</dbReference>
<dbReference type="GO" id="GO:0003723">
    <property type="term" value="F:RNA binding"/>
    <property type="evidence" value="ECO:0007669"/>
    <property type="project" value="UniProtKB-UniRule"/>
</dbReference>
<dbReference type="Proteomes" id="UP001370490">
    <property type="component" value="Unassembled WGS sequence"/>
</dbReference>
<dbReference type="SMART" id="SM00248">
    <property type="entry name" value="ANK"/>
    <property type="match status" value="5"/>
</dbReference>
<evidence type="ECO:0000256" key="6">
    <source>
        <dbReference type="PROSITE-ProRule" id="PRU00023"/>
    </source>
</evidence>
<dbReference type="EMBL" id="JBAMMX010000014">
    <property type="protein sequence ID" value="KAK6928204.1"/>
    <property type="molecule type" value="Genomic_DNA"/>
</dbReference>
<feature type="domain" description="HTH OST-type" evidence="12">
    <location>
        <begin position="690"/>
        <end position="769"/>
    </location>
</feature>
<dbReference type="SUPFAM" id="SSF48403">
    <property type="entry name" value="Ankyrin repeat"/>
    <property type="match status" value="1"/>
</dbReference>
<dbReference type="PANTHER" id="PTHR24203:SF86">
    <property type="entry name" value="PROTEASOME 26S SUBUNIT, NON-ATPASE 10"/>
    <property type="match status" value="1"/>
</dbReference>
<evidence type="ECO:0000256" key="9">
    <source>
        <dbReference type="SAM" id="MobiDB-lite"/>
    </source>
</evidence>
<keyword evidence="5 6" id="KW-0040">ANK repeat</keyword>
<dbReference type="Gene3D" id="1.25.40.20">
    <property type="entry name" value="Ankyrin repeat-containing domain"/>
    <property type="match status" value="3"/>
</dbReference>
<dbReference type="PANTHER" id="PTHR24203">
    <property type="entry name" value="ANKYRIN REPEAT FAMILY PROTEIN"/>
    <property type="match status" value="1"/>
</dbReference>
<name>A0AAN8VB05_9MAGN</name>
<dbReference type="Gene3D" id="3.30.70.330">
    <property type="match status" value="1"/>
</dbReference>
<feature type="domain" description="C3H1-type" evidence="11">
    <location>
        <begin position="480"/>
        <end position="508"/>
    </location>
</feature>
<proteinExistence type="predicted"/>
<evidence type="ECO:0000256" key="2">
    <source>
        <dbReference type="ARBA" id="ARBA00022737"/>
    </source>
</evidence>
<dbReference type="Gene3D" id="4.10.1000.10">
    <property type="entry name" value="Zinc finger, CCCH-type"/>
    <property type="match status" value="1"/>
</dbReference>
<dbReference type="SMART" id="SM00356">
    <property type="entry name" value="ZnF_C3H1"/>
    <property type="match status" value="1"/>
</dbReference>
<dbReference type="InterPro" id="IPR035979">
    <property type="entry name" value="RBD_domain_sf"/>
</dbReference>
<organism evidence="13 14">
    <name type="scientific">Dillenia turbinata</name>
    <dbReference type="NCBI Taxonomy" id="194707"/>
    <lineage>
        <taxon>Eukaryota</taxon>
        <taxon>Viridiplantae</taxon>
        <taxon>Streptophyta</taxon>
        <taxon>Embryophyta</taxon>
        <taxon>Tracheophyta</taxon>
        <taxon>Spermatophyta</taxon>
        <taxon>Magnoliopsida</taxon>
        <taxon>eudicotyledons</taxon>
        <taxon>Gunneridae</taxon>
        <taxon>Pentapetalae</taxon>
        <taxon>Dilleniales</taxon>
        <taxon>Dilleniaceae</taxon>
        <taxon>Dillenia</taxon>
    </lineage>
</organism>
<evidence type="ECO:0000313" key="13">
    <source>
        <dbReference type="EMBL" id="KAK6928204.1"/>
    </source>
</evidence>
<evidence type="ECO:0000313" key="14">
    <source>
        <dbReference type="Proteomes" id="UP001370490"/>
    </source>
</evidence>
<keyword evidence="2" id="KW-0677">Repeat</keyword>
<dbReference type="InterPro" id="IPR000571">
    <property type="entry name" value="Znf_CCCH"/>
</dbReference>
<protein>
    <submittedName>
        <fullName evidence="13">Ankyrin repeat</fullName>
    </submittedName>
</protein>
<dbReference type="InterPro" id="IPR025605">
    <property type="entry name" value="OST-HTH/LOTUS_dom"/>
</dbReference>
<feature type="repeat" description="ANK" evidence="6">
    <location>
        <begin position="92"/>
        <end position="124"/>
    </location>
</feature>
<keyword evidence="4 8" id="KW-0862">Zinc</keyword>
<feature type="compositionally biased region" description="Polar residues" evidence="9">
    <location>
        <begin position="626"/>
        <end position="638"/>
    </location>
</feature>
<keyword evidence="7" id="KW-0694">RNA-binding</keyword>
<accession>A0AAN8VB05</accession>
<evidence type="ECO:0000256" key="8">
    <source>
        <dbReference type="PROSITE-ProRule" id="PRU00723"/>
    </source>
</evidence>
<dbReference type="PROSITE" id="PS50088">
    <property type="entry name" value="ANK_REPEAT"/>
    <property type="match status" value="2"/>
</dbReference>
<evidence type="ECO:0000256" key="5">
    <source>
        <dbReference type="ARBA" id="ARBA00023043"/>
    </source>
</evidence>
<dbReference type="InterPro" id="IPR036770">
    <property type="entry name" value="Ankyrin_rpt-contain_sf"/>
</dbReference>
<keyword evidence="14" id="KW-1185">Reference proteome</keyword>
<evidence type="ECO:0000259" key="12">
    <source>
        <dbReference type="PROSITE" id="PS51644"/>
    </source>
</evidence>
<evidence type="ECO:0000259" key="11">
    <source>
        <dbReference type="PROSITE" id="PS50103"/>
    </source>
</evidence>
<feature type="compositionally biased region" description="Basic and acidic residues" evidence="9">
    <location>
        <begin position="639"/>
        <end position="649"/>
    </location>
</feature>
<dbReference type="Pfam" id="PF00076">
    <property type="entry name" value="RRM_1"/>
    <property type="match status" value="1"/>
</dbReference>
<dbReference type="Pfam" id="PF13920">
    <property type="entry name" value="zf-C3HC4_3"/>
    <property type="match status" value="1"/>
</dbReference>
<feature type="region of interest" description="Disordered" evidence="9">
    <location>
        <begin position="622"/>
        <end position="649"/>
    </location>
</feature>
<feature type="region of interest" description="Disordered" evidence="9">
    <location>
        <begin position="832"/>
        <end position="851"/>
    </location>
</feature>
<feature type="domain" description="RRM" evidence="10">
    <location>
        <begin position="529"/>
        <end position="609"/>
    </location>
</feature>
<evidence type="ECO:0000256" key="7">
    <source>
        <dbReference type="PROSITE-ProRule" id="PRU00176"/>
    </source>
</evidence>
<dbReference type="InterPro" id="IPR013083">
    <property type="entry name" value="Znf_RING/FYVE/PHD"/>
</dbReference>
<dbReference type="Pfam" id="PF12796">
    <property type="entry name" value="Ank_2"/>
    <property type="match status" value="1"/>
</dbReference>
<dbReference type="InterPro" id="IPR012677">
    <property type="entry name" value="Nucleotide-bd_a/b_plait_sf"/>
</dbReference>
<dbReference type="SUPFAM" id="SSF54928">
    <property type="entry name" value="RNA-binding domain, RBD"/>
    <property type="match status" value="1"/>
</dbReference>
<dbReference type="AlphaFoldDB" id="A0AAN8VB05"/>
<dbReference type="Pfam" id="PF00023">
    <property type="entry name" value="Ank"/>
    <property type="match status" value="2"/>
</dbReference>
<dbReference type="SUPFAM" id="SSF90229">
    <property type="entry name" value="CCCH zinc finger"/>
    <property type="match status" value="1"/>
</dbReference>
<comment type="caution">
    <text evidence="13">The sequence shown here is derived from an EMBL/GenBank/DDBJ whole genome shotgun (WGS) entry which is preliminary data.</text>
</comment>
<evidence type="ECO:0000256" key="4">
    <source>
        <dbReference type="ARBA" id="ARBA00022833"/>
    </source>
</evidence>
<keyword evidence="1 8" id="KW-0479">Metal-binding</keyword>
<feature type="compositionally biased region" description="Polar residues" evidence="9">
    <location>
        <begin position="832"/>
        <end position="847"/>
    </location>
</feature>
<feature type="repeat" description="ANK" evidence="6">
    <location>
        <begin position="393"/>
        <end position="425"/>
    </location>
</feature>
<dbReference type="PROSITE" id="PS50102">
    <property type="entry name" value="RRM"/>
    <property type="match status" value="1"/>
</dbReference>
<feature type="zinc finger region" description="C3H1-type" evidence="8">
    <location>
        <begin position="480"/>
        <end position="508"/>
    </location>
</feature>
<evidence type="ECO:0000256" key="3">
    <source>
        <dbReference type="ARBA" id="ARBA00022771"/>
    </source>
</evidence>
<dbReference type="Gene3D" id="3.30.40.10">
    <property type="entry name" value="Zinc/RING finger domain, C3HC4 (zinc finger)"/>
    <property type="match status" value="1"/>
</dbReference>
<dbReference type="InterPro" id="IPR000504">
    <property type="entry name" value="RRM_dom"/>
</dbReference>
<dbReference type="PROSITE" id="PS51644">
    <property type="entry name" value="HTH_OST"/>
    <property type="match status" value="1"/>
</dbReference>
<dbReference type="Pfam" id="PF12872">
    <property type="entry name" value="OST-HTH"/>
    <property type="match status" value="1"/>
</dbReference>
<dbReference type="PROSITE" id="PS50297">
    <property type="entry name" value="ANK_REP_REGION"/>
    <property type="match status" value="2"/>
</dbReference>
<evidence type="ECO:0000256" key="1">
    <source>
        <dbReference type="ARBA" id="ARBA00022723"/>
    </source>
</evidence>
<dbReference type="PROSITE" id="PS50103">
    <property type="entry name" value="ZF_C3H1"/>
    <property type="match status" value="1"/>
</dbReference>
<evidence type="ECO:0000259" key="10">
    <source>
        <dbReference type="PROSITE" id="PS50102"/>
    </source>
</evidence>
<dbReference type="InterPro" id="IPR002110">
    <property type="entry name" value="Ankyrin_rpt"/>
</dbReference>
<dbReference type="SMART" id="SM00360">
    <property type="entry name" value="RRM"/>
    <property type="match status" value="1"/>
</dbReference>
<dbReference type="GO" id="GO:0010468">
    <property type="term" value="P:regulation of gene expression"/>
    <property type="evidence" value="ECO:0007669"/>
    <property type="project" value="UniProtKB-ARBA"/>
</dbReference>